<reference evidence="1" key="1">
    <citation type="journal article" date="2020" name="Nature">
        <title>Giant virus diversity and host interactions through global metagenomics.</title>
        <authorList>
            <person name="Schulz F."/>
            <person name="Roux S."/>
            <person name="Paez-Espino D."/>
            <person name="Jungbluth S."/>
            <person name="Walsh D.A."/>
            <person name="Denef V.J."/>
            <person name="McMahon K.D."/>
            <person name="Konstantinidis K.T."/>
            <person name="Eloe-Fadrosh E.A."/>
            <person name="Kyrpides N.C."/>
            <person name="Woyke T."/>
        </authorList>
    </citation>
    <scope>NUCLEOTIDE SEQUENCE</scope>
    <source>
        <strain evidence="1">GVMAG-M-3300020565-3</strain>
    </source>
</reference>
<proteinExistence type="predicted"/>
<sequence length="193" mass="22010">MNNNLYDAKTSVCSDDCWKTAKELHNAKITDYNLLPNNFASCENPNVRMTEGYLEHPNLRGRPGYGLADDCLIDNYSMLRNNPDGLTHDKCRIQLNNRIFTSGPSLRCGAGNIGEELNLIEGTNTNPYMCKKQIMEKEMNNFIPLLDFMKDIQDPNNIVPVWTNGGEDTRSYIHRAEFNKNCNWIGRNKNVSV</sequence>
<protein>
    <submittedName>
        <fullName evidence="1">Uncharacterized protein</fullName>
    </submittedName>
</protein>
<evidence type="ECO:0000313" key="1">
    <source>
        <dbReference type="EMBL" id="QHT02340.1"/>
    </source>
</evidence>
<accession>A0A6C0CER3</accession>
<name>A0A6C0CER3_9ZZZZ</name>
<dbReference type="AlphaFoldDB" id="A0A6C0CER3"/>
<organism evidence="1">
    <name type="scientific">viral metagenome</name>
    <dbReference type="NCBI Taxonomy" id="1070528"/>
    <lineage>
        <taxon>unclassified sequences</taxon>
        <taxon>metagenomes</taxon>
        <taxon>organismal metagenomes</taxon>
    </lineage>
</organism>
<dbReference type="EMBL" id="MN739392">
    <property type="protein sequence ID" value="QHT02340.1"/>
    <property type="molecule type" value="Genomic_DNA"/>
</dbReference>